<evidence type="ECO:0000256" key="1">
    <source>
        <dbReference type="SAM" id="Phobius"/>
    </source>
</evidence>
<keyword evidence="3" id="KW-0808">Transferase</keyword>
<evidence type="ECO:0000313" key="3">
    <source>
        <dbReference type="EMBL" id="OMO70811.1"/>
    </source>
</evidence>
<keyword evidence="2" id="KW-0732">Signal</keyword>
<dbReference type="GO" id="GO:0016301">
    <property type="term" value="F:kinase activity"/>
    <property type="evidence" value="ECO:0007669"/>
    <property type="project" value="UniProtKB-KW"/>
</dbReference>
<sequence length="105" mass="11995">MLLPQILSCLFFLRLIEALVLCHDIVVREGNICRLEILAMNRSNMGAWGTTLEPGVVGGLQREFWIDFCFNMIALWVGMYIMRFSMMHSLNTDKAKADNSRVPLS</sequence>
<accession>A0A1R3HKJ8</accession>
<keyword evidence="3" id="KW-0418">Kinase</keyword>
<keyword evidence="3" id="KW-0675">Receptor</keyword>
<proteinExistence type="predicted"/>
<keyword evidence="1" id="KW-1133">Transmembrane helix</keyword>
<reference evidence="4" key="1">
    <citation type="submission" date="2013-09" db="EMBL/GenBank/DDBJ databases">
        <title>Corchorus olitorius genome sequencing.</title>
        <authorList>
            <person name="Alam M."/>
            <person name="Haque M.S."/>
            <person name="Islam M.S."/>
            <person name="Emdad E.M."/>
            <person name="Islam M.M."/>
            <person name="Ahmed B."/>
            <person name="Halim A."/>
            <person name="Hossen Q.M.M."/>
            <person name="Hossain M.Z."/>
            <person name="Ahmed R."/>
            <person name="Khan M.M."/>
            <person name="Islam R."/>
            <person name="Rashid M.M."/>
            <person name="Khan S.A."/>
            <person name="Rahman M.S."/>
            <person name="Alam M."/>
            <person name="Yahiya A.S."/>
            <person name="Khan M.S."/>
            <person name="Azam M.S."/>
            <person name="Haque T."/>
            <person name="Lashkar M.Z.H."/>
            <person name="Akhand A.I."/>
            <person name="Morshed G."/>
            <person name="Roy S."/>
            <person name="Uddin K.S."/>
            <person name="Rabeya T."/>
            <person name="Hossain A.S."/>
            <person name="Chowdhury A."/>
            <person name="Snigdha A.R."/>
            <person name="Mortoza M.S."/>
            <person name="Matin S.A."/>
            <person name="Hoque S.M.E."/>
            <person name="Islam M.K."/>
            <person name="Roy D.K."/>
            <person name="Haider R."/>
            <person name="Moosa M.M."/>
            <person name="Elias S.M."/>
            <person name="Hasan A.M."/>
            <person name="Jahan S."/>
            <person name="Shafiuddin M."/>
            <person name="Mahmood N."/>
            <person name="Shommy N.S."/>
        </authorList>
    </citation>
    <scope>NUCLEOTIDE SEQUENCE [LARGE SCALE GENOMIC DNA]</scope>
    <source>
        <strain evidence="4">cv. O-4</strain>
    </source>
</reference>
<feature type="signal peptide" evidence="2">
    <location>
        <begin position="1"/>
        <end position="18"/>
    </location>
</feature>
<name>A0A1R3HKJ8_9ROSI</name>
<keyword evidence="4" id="KW-1185">Reference proteome</keyword>
<keyword evidence="1" id="KW-0472">Membrane</keyword>
<keyword evidence="1" id="KW-0812">Transmembrane</keyword>
<feature type="chain" id="PRO_5013294686" evidence="2">
    <location>
        <begin position="19"/>
        <end position="105"/>
    </location>
</feature>
<organism evidence="3 4">
    <name type="scientific">Corchorus olitorius</name>
    <dbReference type="NCBI Taxonomy" id="93759"/>
    <lineage>
        <taxon>Eukaryota</taxon>
        <taxon>Viridiplantae</taxon>
        <taxon>Streptophyta</taxon>
        <taxon>Embryophyta</taxon>
        <taxon>Tracheophyta</taxon>
        <taxon>Spermatophyta</taxon>
        <taxon>Magnoliopsida</taxon>
        <taxon>eudicotyledons</taxon>
        <taxon>Gunneridae</taxon>
        <taxon>Pentapetalae</taxon>
        <taxon>rosids</taxon>
        <taxon>malvids</taxon>
        <taxon>Malvales</taxon>
        <taxon>Malvaceae</taxon>
        <taxon>Grewioideae</taxon>
        <taxon>Apeibeae</taxon>
        <taxon>Corchorus</taxon>
    </lineage>
</organism>
<gene>
    <name evidence="3" type="ORF">COLO4_28484</name>
</gene>
<dbReference type="Proteomes" id="UP000187203">
    <property type="component" value="Unassembled WGS sequence"/>
</dbReference>
<dbReference type="EMBL" id="AWUE01019948">
    <property type="protein sequence ID" value="OMO70811.1"/>
    <property type="molecule type" value="Genomic_DNA"/>
</dbReference>
<protein>
    <submittedName>
        <fullName evidence="3">Leucine-rich repeat receptor-like protein kinase</fullName>
    </submittedName>
</protein>
<evidence type="ECO:0000313" key="4">
    <source>
        <dbReference type="Proteomes" id="UP000187203"/>
    </source>
</evidence>
<comment type="caution">
    <text evidence="3">The sequence shown here is derived from an EMBL/GenBank/DDBJ whole genome shotgun (WGS) entry which is preliminary data.</text>
</comment>
<evidence type="ECO:0000256" key="2">
    <source>
        <dbReference type="SAM" id="SignalP"/>
    </source>
</evidence>
<feature type="transmembrane region" description="Helical" evidence="1">
    <location>
        <begin position="64"/>
        <end position="82"/>
    </location>
</feature>
<dbReference type="AlphaFoldDB" id="A0A1R3HKJ8"/>